<dbReference type="UniPathway" id="UPA00782"/>
<dbReference type="STRING" id="1912961.BU204_17295"/>
<evidence type="ECO:0000256" key="2">
    <source>
        <dbReference type="ARBA" id="ARBA00022485"/>
    </source>
</evidence>
<dbReference type="SUPFAM" id="SSF102114">
    <property type="entry name" value="Radical SAM enzymes"/>
    <property type="match status" value="1"/>
</dbReference>
<comment type="caution">
    <text evidence="8">The sequence shown here is derived from an EMBL/GenBank/DDBJ whole genome shotgun (WGS) entry which is preliminary data.</text>
</comment>
<evidence type="ECO:0000259" key="7">
    <source>
        <dbReference type="Pfam" id="PF04055"/>
    </source>
</evidence>
<accession>A0A1Q8CPR5</accession>
<dbReference type="GO" id="GO:0003824">
    <property type="term" value="F:catalytic activity"/>
    <property type="evidence" value="ECO:0007669"/>
    <property type="project" value="InterPro"/>
</dbReference>
<dbReference type="SFLD" id="SFLDS00029">
    <property type="entry name" value="Radical_SAM"/>
    <property type="match status" value="1"/>
</dbReference>
<keyword evidence="3" id="KW-0949">S-adenosyl-L-methionine</keyword>
<keyword evidence="2" id="KW-0004">4Fe-4S</keyword>
<dbReference type="GO" id="GO:0046872">
    <property type="term" value="F:metal ion binding"/>
    <property type="evidence" value="ECO:0007669"/>
    <property type="project" value="UniProtKB-KW"/>
</dbReference>
<gene>
    <name evidence="8" type="ORF">BU204_17295</name>
</gene>
<evidence type="ECO:0000256" key="3">
    <source>
        <dbReference type="ARBA" id="ARBA00022691"/>
    </source>
</evidence>
<organism evidence="8 9">
    <name type="scientific">Actinophytocola xanthii</name>
    <dbReference type="NCBI Taxonomy" id="1912961"/>
    <lineage>
        <taxon>Bacteria</taxon>
        <taxon>Bacillati</taxon>
        <taxon>Actinomycetota</taxon>
        <taxon>Actinomycetes</taxon>
        <taxon>Pseudonocardiales</taxon>
        <taxon>Pseudonocardiaceae</taxon>
    </lineage>
</organism>
<dbReference type="CDD" id="cd01335">
    <property type="entry name" value="Radical_SAM"/>
    <property type="match status" value="1"/>
</dbReference>
<dbReference type="InterPro" id="IPR013785">
    <property type="entry name" value="Aldolase_TIM"/>
</dbReference>
<dbReference type="Proteomes" id="UP000185596">
    <property type="component" value="Unassembled WGS sequence"/>
</dbReference>
<dbReference type="PANTHER" id="PTHR43787:SF3">
    <property type="entry name" value="ARYLSULFATASE REGULATORY PROTEIN"/>
    <property type="match status" value="1"/>
</dbReference>
<dbReference type="InterPro" id="IPR007197">
    <property type="entry name" value="rSAM"/>
</dbReference>
<sequence length="451" mass="49438">MRASQFLVLSDETLMDDGGRRVRVVLHTASGQVYLLGTDVLDRLLHRPALLAENERAEMAAAGILVADSRDEFSEIVEENRARIAANTDRMFVLMPAAYCNMGCGYCGQNHVRLPRREQHRDAVKARLSAAAQDPATTGVGVCWFGAEPMMGYAQILDLSADIIPVCEFAGIPYSAKMVTNGSLLTVDKIRRLHRDCRVTSFEVTLDGPPARHDAQRPLKSGRGSFHHITSTIAAACAATDLPALRFSIRTNISRANQDEHREFARAARDAGLADAKVRFYTALVREWGNDVSDYAVAPADVVDIERRWLDAYAEFGLTRSELPIARKHMVCVAVNRRAEVIAPGGAVHSCTEQPLVPGREDTALGHVTRLPAPRIRPPGRYDDWNEHLLGDTEAYCPTCPIFPICGGSCPLVWGEGTPACPSVKQTLPMRLSRYGHALGLRTPEPLAPNV</sequence>
<reference evidence="8 9" key="1">
    <citation type="submission" date="2016-12" db="EMBL/GenBank/DDBJ databases">
        <title>The draft genome sequence of Actinophytocola sp. 11-183.</title>
        <authorList>
            <person name="Wang W."/>
            <person name="Yuan L."/>
        </authorList>
    </citation>
    <scope>NUCLEOTIDE SEQUENCE [LARGE SCALE GENOMIC DNA]</scope>
    <source>
        <strain evidence="8 9">11-183</strain>
    </source>
</reference>
<dbReference type="AlphaFoldDB" id="A0A1Q8CPR5"/>
<dbReference type="Gene3D" id="3.20.20.70">
    <property type="entry name" value="Aldolase class I"/>
    <property type="match status" value="1"/>
</dbReference>
<dbReference type="RefSeq" id="WP_075126721.1">
    <property type="nucleotide sequence ID" value="NZ_MSIE01000030.1"/>
</dbReference>
<dbReference type="OrthoDB" id="9782387at2"/>
<evidence type="ECO:0000256" key="1">
    <source>
        <dbReference type="ARBA" id="ARBA00001966"/>
    </source>
</evidence>
<name>A0A1Q8CPR5_9PSEU</name>
<evidence type="ECO:0000313" key="9">
    <source>
        <dbReference type="Proteomes" id="UP000185596"/>
    </source>
</evidence>
<dbReference type="GO" id="GO:0051539">
    <property type="term" value="F:4 iron, 4 sulfur cluster binding"/>
    <property type="evidence" value="ECO:0007669"/>
    <property type="project" value="UniProtKB-KW"/>
</dbReference>
<dbReference type="SFLD" id="SFLDG01067">
    <property type="entry name" value="SPASM/twitch_domain_containing"/>
    <property type="match status" value="1"/>
</dbReference>
<keyword evidence="5" id="KW-0408">Iron</keyword>
<dbReference type="InterPro" id="IPR023885">
    <property type="entry name" value="4Fe4S-binding_SPASM_dom"/>
</dbReference>
<evidence type="ECO:0000313" key="8">
    <source>
        <dbReference type="EMBL" id="OLF16339.1"/>
    </source>
</evidence>
<dbReference type="EMBL" id="MSIE01000030">
    <property type="protein sequence ID" value="OLF16339.1"/>
    <property type="molecule type" value="Genomic_DNA"/>
</dbReference>
<dbReference type="Pfam" id="PF04055">
    <property type="entry name" value="Radical_SAM"/>
    <property type="match status" value="1"/>
</dbReference>
<dbReference type="PANTHER" id="PTHR43787">
    <property type="entry name" value="FEMO COFACTOR BIOSYNTHESIS PROTEIN NIFB-RELATED"/>
    <property type="match status" value="1"/>
</dbReference>
<keyword evidence="4" id="KW-0479">Metal-binding</keyword>
<evidence type="ECO:0000256" key="6">
    <source>
        <dbReference type="ARBA" id="ARBA00023014"/>
    </source>
</evidence>
<feature type="domain" description="Radical SAM core" evidence="7">
    <location>
        <begin position="98"/>
        <end position="239"/>
    </location>
</feature>
<protein>
    <recommendedName>
        <fullName evidence="7">Radical SAM core domain-containing protein</fullName>
    </recommendedName>
</protein>
<evidence type="ECO:0000256" key="4">
    <source>
        <dbReference type="ARBA" id="ARBA00022723"/>
    </source>
</evidence>
<keyword evidence="9" id="KW-1185">Reference proteome</keyword>
<dbReference type="InterPro" id="IPR058240">
    <property type="entry name" value="rSAM_sf"/>
</dbReference>
<comment type="cofactor">
    <cofactor evidence="1">
        <name>[4Fe-4S] cluster</name>
        <dbReference type="ChEBI" id="CHEBI:49883"/>
    </cofactor>
</comment>
<keyword evidence="6" id="KW-0411">Iron-sulfur</keyword>
<proteinExistence type="predicted"/>
<evidence type="ECO:0000256" key="5">
    <source>
        <dbReference type="ARBA" id="ARBA00023004"/>
    </source>
</evidence>
<dbReference type="NCBIfam" id="TIGR04085">
    <property type="entry name" value="rSAM_more_4Fe4S"/>
    <property type="match status" value="1"/>
</dbReference>